<dbReference type="Gene3D" id="1.10.530.10">
    <property type="match status" value="1"/>
</dbReference>
<evidence type="ECO:0000313" key="4">
    <source>
        <dbReference type="Proteomes" id="UP000253420"/>
    </source>
</evidence>
<comment type="caution">
    <text evidence="3">The sequence shown here is derived from an EMBL/GenBank/DDBJ whole genome shotgun (WGS) entry which is preliminary data.</text>
</comment>
<accession>A0A368K5S1</accession>
<evidence type="ECO:0000259" key="2">
    <source>
        <dbReference type="Pfam" id="PF01464"/>
    </source>
</evidence>
<proteinExistence type="inferred from homology"/>
<dbReference type="AlphaFoldDB" id="A0A368K5S1"/>
<dbReference type="OrthoDB" id="5945995at2"/>
<evidence type="ECO:0000256" key="1">
    <source>
        <dbReference type="ARBA" id="ARBA00009387"/>
    </source>
</evidence>
<reference evidence="3 4" key="1">
    <citation type="submission" date="2018-07" db="EMBL/GenBank/DDBJ databases">
        <title>The draft genome of Phyllobacterium salinisoli.</title>
        <authorList>
            <person name="Liu L."/>
            <person name="Li L."/>
            <person name="Zhang X."/>
            <person name="Liang L."/>
        </authorList>
    </citation>
    <scope>NUCLEOTIDE SEQUENCE [LARGE SCALE GENOMIC DNA]</scope>
    <source>
        <strain evidence="3 4">LLAN61</strain>
    </source>
</reference>
<dbReference type="Pfam" id="PF01464">
    <property type="entry name" value="SLT"/>
    <property type="match status" value="1"/>
</dbReference>
<dbReference type="EMBL" id="QOZG01000004">
    <property type="protein sequence ID" value="RCS23985.1"/>
    <property type="molecule type" value="Genomic_DNA"/>
</dbReference>
<gene>
    <name evidence="3" type="ORF">DUT91_12080</name>
</gene>
<organism evidence="3 4">
    <name type="scientific">Phyllobacterium salinisoli</name>
    <dbReference type="NCBI Taxonomy" id="1899321"/>
    <lineage>
        <taxon>Bacteria</taxon>
        <taxon>Pseudomonadati</taxon>
        <taxon>Pseudomonadota</taxon>
        <taxon>Alphaproteobacteria</taxon>
        <taxon>Hyphomicrobiales</taxon>
        <taxon>Phyllobacteriaceae</taxon>
        <taxon>Phyllobacterium</taxon>
    </lineage>
</organism>
<dbReference type="SUPFAM" id="SSF53955">
    <property type="entry name" value="Lysozyme-like"/>
    <property type="match status" value="1"/>
</dbReference>
<dbReference type="InterPro" id="IPR008258">
    <property type="entry name" value="Transglycosylase_SLT_dom_1"/>
</dbReference>
<comment type="similarity">
    <text evidence="1">Belongs to the virb1 family.</text>
</comment>
<sequence length="214" mass="23606">MAIVISAERGIRTIRRRRTLQLRLWIRVVAAVCLAALSSSILALGAGPARAENVCEREMHKASAKYGVPIGILYAVGLTETGRKNSLQPYAMNIEGRAEFFPTAAAALAGFDQARRQGAKLIDLGCMQINHYFHGKEFSSVAQMLLPRANVDYAARFLKQLRAREGNWTLAVARYHAGPNNDPAQKKYVCRVMENMVATGFGNWTPQARGFCHA</sequence>
<feature type="domain" description="Transglycosylase SLT" evidence="2">
    <location>
        <begin position="60"/>
        <end position="188"/>
    </location>
</feature>
<dbReference type="RefSeq" id="WP_114440623.1">
    <property type="nucleotide sequence ID" value="NZ_QOZG01000004.1"/>
</dbReference>
<dbReference type="InterPro" id="IPR023346">
    <property type="entry name" value="Lysozyme-like_dom_sf"/>
</dbReference>
<protein>
    <submittedName>
        <fullName evidence="3">Lytic transglycosylase domain-containing protein</fullName>
    </submittedName>
</protein>
<name>A0A368K5S1_9HYPH</name>
<evidence type="ECO:0000313" key="3">
    <source>
        <dbReference type="EMBL" id="RCS23985.1"/>
    </source>
</evidence>
<keyword evidence="4" id="KW-1185">Reference proteome</keyword>
<dbReference type="Proteomes" id="UP000253420">
    <property type="component" value="Unassembled WGS sequence"/>
</dbReference>